<keyword evidence="3" id="KW-0328">Glycosyltransferase</keyword>
<name>A0A497XQB1_9AQUI</name>
<keyword evidence="4 10" id="KW-0808">Transferase</keyword>
<dbReference type="RefSeq" id="WP_121009750.1">
    <property type="nucleotide sequence ID" value="NZ_RCCJ01000001.1"/>
</dbReference>
<evidence type="ECO:0000256" key="7">
    <source>
        <dbReference type="ARBA" id="ARBA00023136"/>
    </source>
</evidence>
<comment type="subcellular location">
    <subcellularLocation>
        <location evidence="1">Cell membrane</location>
        <topology evidence="1">Multi-pass membrane protein</topology>
    </subcellularLocation>
</comment>
<feature type="transmembrane region" description="Helical" evidence="8">
    <location>
        <begin position="7"/>
        <end position="27"/>
    </location>
</feature>
<dbReference type="InterPro" id="IPR038731">
    <property type="entry name" value="RgtA/B/C-like"/>
</dbReference>
<protein>
    <submittedName>
        <fullName evidence="10">4-amino-4-deoxy-L-arabinose transferase-like glycosyltransferase</fullName>
    </submittedName>
</protein>
<evidence type="ECO:0000256" key="5">
    <source>
        <dbReference type="ARBA" id="ARBA00022692"/>
    </source>
</evidence>
<comment type="caution">
    <text evidence="10">The sequence shown here is derived from an EMBL/GenBank/DDBJ whole genome shotgun (WGS) entry which is preliminary data.</text>
</comment>
<dbReference type="OrthoDB" id="8933800at2"/>
<evidence type="ECO:0000256" key="8">
    <source>
        <dbReference type="SAM" id="Phobius"/>
    </source>
</evidence>
<feature type="transmembrane region" description="Helical" evidence="8">
    <location>
        <begin position="323"/>
        <end position="346"/>
    </location>
</feature>
<sequence>MSPFTLAVLINLLFMLFRLAYIILYPIDLSPEEAQYWDWSRHLDLSYYSKPPMVAYLNFLSTSVFGNTELGVRITPVILSFVMSVLLYIFVNKLFNERVALLSSVIPNLFVGTAINSVLMTTDAPLVFFWGVTVMLIYMAVERNTAALWFWVGVFAGLAFLSKYPAVFLFPLTLLYLFLVNRELLLSTNPYISLIPAFTLSLPVLVWNIKHNFISFRHVSALAEKNAHFPNLGTFFEFIGGQVLLLSVFPFFFMVYGWWKTFRERDSRLVFLTVYSLPVFIFFSSLALKKKVYANWAGFGYFTGAVLAALFMDKLLKRSKPIFIGVVTLSGSLIILLHFTPLIDYVGLRKLLPPKRDPARVMIGWEELGREVGKFYTGKELVFSSSYQIAAELAFYVEGNPRTFVFHLGRMTQYYLWRDRLKTYKGRDALFISDWGLPDRVKKHFKNYEFLKSVDIFWRGEKVKSYKIYRMTNFTGWFDESPKGY</sequence>
<keyword evidence="7 8" id="KW-0472">Membrane</keyword>
<keyword evidence="5 8" id="KW-0812">Transmembrane</keyword>
<feature type="domain" description="Glycosyltransferase RgtA/B/C/D-like" evidence="9">
    <location>
        <begin position="49"/>
        <end position="207"/>
    </location>
</feature>
<feature type="transmembrane region" description="Helical" evidence="8">
    <location>
        <begin position="98"/>
        <end position="118"/>
    </location>
</feature>
<dbReference type="PANTHER" id="PTHR33908:SF11">
    <property type="entry name" value="MEMBRANE PROTEIN"/>
    <property type="match status" value="1"/>
</dbReference>
<dbReference type="InterPro" id="IPR050297">
    <property type="entry name" value="LipidA_mod_glycosyltrf_83"/>
</dbReference>
<dbReference type="Pfam" id="PF13231">
    <property type="entry name" value="PMT_2"/>
    <property type="match status" value="1"/>
</dbReference>
<evidence type="ECO:0000256" key="3">
    <source>
        <dbReference type="ARBA" id="ARBA00022676"/>
    </source>
</evidence>
<dbReference type="GO" id="GO:0016763">
    <property type="term" value="F:pentosyltransferase activity"/>
    <property type="evidence" value="ECO:0007669"/>
    <property type="project" value="TreeGrafter"/>
</dbReference>
<evidence type="ECO:0000256" key="4">
    <source>
        <dbReference type="ARBA" id="ARBA00022679"/>
    </source>
</evidence>
<feature type="transmembrane region" description="Helical" evidence="8">
    <location>
        <begin position="70"/>
        <end position="91"/>
    </location>
</feature>
<keyword evidence="2" id="KW-1003">Cell membrane</keyword>
<feature type="transmembrane region" description="Helical" evidence="8">
    <location>
        <begin position="191"/>
        <end position="209"/>
    </location>
</feature>
<evidence type="ECO:0000313" key="10">
    <source>
        <dbReference type="EMBL" id="RLJ70319.1"/>
    </source>
</evidence>
<gene>
    <name evidence="10" type="ORF">BCF55_0587</name>
</gene>
<feature type="transmembrane region" description="Helical" evidence="8">
    <location>
        <begin position="235"/>
        <end position="257"/>
    </location>
</feature>
<accession>A0A497XQB1</accession>
<keyword evidence="11" id="KW-1185">Reference proteome</keyword>
<feature type="transmembrane region" description="Helical" evidence="8">
    <location>
        <begin position="148"/>
        <end position="179"/>
    </location>
</feature>
<organism evidence="10 11">
    <name type="scientific">Hydrogenivirga caldilitoris</name>
    <dbReference type="NCBI Taxonomy" id="246264"/>
    <lineage>
        <taxon>Bacteria</taxon>
        <taxon>Pseudomonadati</taxon>
        <taxon>Aquificota</taxon>
        <taxon>Aquificia</taxon>
        <taxon>Aquificales</taxon>
        <taxon>Aquificaceae</taxon>
        <taxon>Hydrogenivirga</taxon>
    </lineage>
</organism>
<reference evidence="10 11" key="1">
    <citation type="submission" date="2018-10" db="EMBL/GenBank/DDBJ databases">
        <title>Genomic Encyclopedia of Archaeal and Bacterial Type Strains, Phase II (KMG-II): from individual species to whole genera.</title>
        <authorList>
            <person name="Goeker M."/>
        </authorList>
    </citation>
    <scope>NUCLEOTIDE SEQUENCE [LARGE SCALE GENOMIC DNA]</scope>
    <source>
        <strain evidence="10 11">DSM 16510</strain>
    </source>
</reference>
<feature type="transmembrane region" description="Helical" evidence="8">
    <location>
        <begin position="124"/>
        <end position="141"/>
    </location>
</feature>
<dbReference type="AlphaFoldDB" id="A0A497XQB1"/>
<dbReference type="GO" id="GO:0005886">
    <property type="term" value="C:plasma membrane"/>
    <property type="evidence" value="ECO:0007669"/>
    <property type="project" value="UniProtKB-SubCell"/>
</dbReference>
<dbReference type="PANTHER" id="PTHR33908">
    <property type="entry name" value="MANNOSYLTRANSFERASE YKCB-RELATED"/>
    <property type="match status" value="1"/>
</dbReference>
<feature type="transmembrane region" description="Helical" evidence="8">
    <location>
        <begin position="293"/>
        <end position="311"/>
    </location>
</feature>
<feature type="transmembrane region" description="Helical" evidence="8">
    <location>
        <begin position="269"/>
        <end position="288"/>
    </location>
</feature>
<dbReference type="EMBL" id="RCCJ01000001">
    <property type="protein sequence ID" value="RLJ70319.1"/>
    <property type="molecule type" value="Genomic_DNA"/>
</dbReference>
<keyword evidence="6 8" id="KW-1133">Transmembrane helix</keyword>
<evidence type="ECO:0000313" key="11">
    <source>
        <dbReference type="Proteomes" id="UP000267841"/>
    </source>
</evidence>
<evidence type="ECO:0000259" key="9">
    <source>
        <dbReference type="Pfam" id="PF13231"/>
    </source>
</evidence>
<evidence type="ECO:0000256" key="1">
    <source>
        <dbReference type="ARBA" id="ARBA00004651"/>
    </source>
</evidence>
<dbReference type="Proteomes" id="UP000267841">
    <property type="component" value="Unassembled WGS sequence"/>
</dbReference>
<proteinExistence type="predicted"/>
<evidence type="ECO:0000256" key="2">
    <source>
        <dbReference type="ARBA" id="ARBA00022475"/>
    </source>
</evidence>
<dbReference type="GO" id="GO:0009103">
    <property type="term" value="P:lipopolysaccharide biosynthetic process"/>
    <property type="evidence" value="ECO:0007669"/>
    <property type="project" value="UniProtKB-ARBA"/>
</dbReference>
<evidence type="ECO:0000256" key="6">
    <source>
        <dbReference type="ARBA" id="ARBA00022989"/>
    </source>
</evidence>